<feature type="domain" description="DUF6824" evidence="1">
    <location>
        <begin position="365"/>
        <end position="447"/>
    </location>
</feature>
<evidence type="ECO:0000259" key="1">
    <source>
        <dbReference type="Pfam" id="PF20710"/>
    </source>
</evidence>
<reference evidence="2" key="1">
    <citation type="journal article" date="2021" name="Sci. Rep.">
        <title>Diploid genomic architecture of Nitzschia inconspicua, an elite biomass production diatom.</title>
        <authorList>
            <person name="Oliver A."/>
            <person name="Podell S."/>
            <person name="Pinowska A."/>
            <person name="Traller J.C."/>
            <person name="Smith S.R."/>
            <person name="McClure R."/>
            <person name="Beliaev A."/>
            <person name="Bohutskyi P."/>
            <person name="Hill E.A."/>
            <person name="Rabines A."/>
            <person name="Zheng H."/>
            <person name="Allen L.Z."/>
            <person name="Kuo A."/>
            <person name="Grigoriev I.V."/>
            <person name="Allen A.E."/>
            <person name="Hazlebeck D."/>
            <person name="Allen E.E."/>
        </authorList>
    </citation>
    <scope>NUCLEOTIDE SEQUENCE</scope>
    <source>
        <strain evidence="2">Hildebrandi</strain>
    </source>
</reference>
<organism evidence="2 3">
    <name type="scientific">Nitzschia inconspicua</name>
    <dbReference type="NCBI Taxonomy" id="303405"/>
    <lineage>
        <taxon>Eukaryota</taxon>
        <taxon>Sar</taxon>
        <taxon>Stramenopiles</taxon>
        <taxon>Ochrophyta</taxon>
        <taxon>Bacillariophyta</taxon>
        <taxon>Bacillariophyceae</taxon>
        <taxon>Bacillariophycidae</taxon>
        <taxon>Bacillariales</taxon>
        <taxon>Bacillariaceae</taxon>
        <taxon>Nitzschia</taxon>
    </lineage>
</organism>
<dbReference type="Proteomes" id="UP000693970">
    <property type="component" value="Unassembled WGS sequence"/>
</dbReference>
<dbReference type="Pfam" id="PF20710">
    <property type="entry name" value="DUF6824"/>
    <property type="match status" value="1"/>
</dbReference>
<dbReference type="PANTHER" id="PTHR10174">
    <property type="entry name" value="ALPHA-TOCOPHEROL TRANSFER PROTEIN-RELATED"/>
    <property type="match status" value="1"/>
</dbReference>
<evidence type="ECO:0000313" key="3">
    <source>
        <dbReference type="Proteomes" id="UP000693970"/>
    </source>
</evidence>
<reference evidence="2" key="2">
    <citation type="submission" date="2021-04" db="EMBL/GenBank/DDBJ databases">
        <authorList>
            <person name="Podell S."/>
        </authorList>
    </citation>
    <scope>NUCLEOTIDE SEQUENCE</scope>
    <source>
        <strain evidence="2">Hildebrandi</strain>
    </source>
</reference>
<sequence length="523" mass="59082">MSGFWSIRESVAAKSKDRNDANIDQIIVDVSHVDPSEVDALLAKELKQLSFSERERAYDEIHGVHDGGKVVKGGKILLPSQEEATRIRQVLRQMQTELESIKKKSAYEEAVTMKSPLVADIDFQTKFVYAENFDAPKAAKRMIDYLELAKQLFGVQALHRSVQFADLSPNALEILHQGSLQIPQLRDQSHRRIQVLLADCGMSHPLKDRLQVAFYMNSCLAEDQESIRLGFVFIMFLYHLSFGDIEHNRGITNVLNSSPIRMSALHICSPGTPSSKAARATALLMMGARNRLRVRLHVGSPTDCLHSLKTFGIPAECLPPIPEMGTTDTLRKHLKWCLMRQTKELLLKRAGNIPLAIVECPRQEDCLFGKGQAITKHPGNVGMRRLVASKLDRYQVAAFKDKSLLAWEVVHEVKECGGRFLKEQFNGLFVEVNDETCRKKVSIAFRDLAKKTRQYNENSEEPQDARKHKLGFGVSEQDMDTAQDDDFQLFPQQKLECDTSSFLNLSGNSRKRHKGICLNDFFG</sequence>
<protein>
    <recommendedName>
        <fullName evidence="1">DUF6824 domain-containing protein</fullName>
    </recommendedName>
</protein>
<dbReference type="InterPro" id="IPR049227">
    <property type="entry name" value="DUF6824"/>
</dbReference>
<comment type="caution">
    <text evidence="2">The sequence shown here is derived from an EMBL/GenBank/DDBJ whole genome shotgun (WGS) entry which is preliminary data.</text>
</comment>
<proteinExistence type="predicted"/>
<dbReference type="GO" id="GO:1902936">
    <property type="term" value="F:phosphatidylinositol bisphosphate binding"/>
    <property type="evidence" value="ECO:0007669"/>
    <property type="project" value="TreeGrafter"/>
</dbReference>
<dbReference type="EMBL" id="JAGRRH010000004">
    <property type="protein sequence ID" value="KAG7370643.1"/>
    <property type="molecule type" value="Genomic_DNA"/>
</dbReference>
<dbReference type="AlphaFoldDB" id="A0A9K3LY22"/>
<dbReference type="GO" id="GO:0016020">
    <property type="term" value="C:membrane"/>
    <property type="evidence" value="ECO:0007669"/>
    <property type="project" value="TreeGrafter"/>
</dbReference>
<accession>A0A9K3LY22</accession>
<gene>
    <name evidence="2" type="ORF">IV203_019213</name>
</gene>
<dbReference type="OrthoDB" id="75724at2759"/>
<keyword evidence="3" id="KW-1185">Reference proteome</keyword>
<evidence type="ECO:0000313" key="2">
    <source>
        <dbReference type="EMBL" id="KAG7370643.1"/>
    </source>
</evidence>
<dbReference type="PANTHER" id="PTHR10174:SF208">
    <property type="entry name" value="CRAL-TRIO DOMAIN-CONTAINING PROTEIN DDB_G0278031"/>
    <property type="match status" value="1"/>
</dbReference>
<name>A0A9K3LY22_9STRA</name>